<sequence>MLFQFLLNLNPSNLYNCLSQVSRYKPSGEGGALDTSANLSYSGLTWISQSSIWGSGTGKMPVRFRDSM</sequence>
<name>A0A1J1LTD1_9CYAN</name>
<protein>
    <submittedName>
        <fullName evidence="1">Uncharacterized protein</fullName>
    </submittedName>
</protein>
<gene>
    <name evidence="1" type="ORF">PL9214650256</name>
</gene>
<evidence type="ECO:0000313" key="2">
    <source>
        <dbReference type="Proteomes" id="UP000184315"/>
    </source>
</evidence>
<evidence type="ECO:0000313" key="1">
    <source>
        <dbReference type="EMBL" id="CUR34817.1"/>
    </source>
</evidence>
<dbReference type="EMBL" id="CZDF01000172">
    <property type="protein sequence ID" value="CUR34817.1"/>
    <property type="molecule type" value="Genomic_DNA"/>
</dbReference>
<reference evidence="2" key="1">
    <citation type="submission" date="2015-10" db="EMBL/GenBank/DDBJ databases">
        <authorList>
            <person name="Regsiter A."/>
            <person name="william w."/>
        </authorList>
    </citation>
    <scope>NUCLEOTIDE SEQUENCE [LARGE SCALE GENOMIC DNA]</scope>
</reference>
<keyword evidence="2" id="KW-1185">Reference proteome</keyword>
<dbReference type="Proteomes" id="UP000184315">
    <property type="component" value="Unassembled WGS sequence"/>
</dbReference>
<accession>A0A1J1LTD1</accession>
<organism evidence="1 2">
    <name type="scientific">Planktothrix tepida PCC 9214</name>
    <dbReference type="NCBI Taxonomy" id="671072"/>
    <lineage>
        <taxon>Bacteria</taxon>
        <taxon>Bacillati</taxon>
        <taxon>Cyanobacteriota</taxon>
        <taxon>Cyanophyceae</taxon>
        <taxon>Oscillatoriophycideae</taxon>
        <taxon>Oscillatoriales</taxon>
        <taxon>Microcoleaceae</taxon>
        <taxon>Planktothrix</taxon>
    </lineage>
</organism>
<proteinExistence type="predicted"/>
<dbReference type="AlphaFoldDB" id="A0A1J1LTD1"/>